<evidence type="ECO:0000256" key="4">
    <source>
        <dbReference type="ARBA" id="ARBA00022827"/>
    </source>
</evidence>
<name>A0ABN3JB37_9ACTN</name>
<evidence type="ECO:0000256" key="5">
    <source>
        <dbReference type="SAM" id="MobiDB-lite"/>
    </source>
</evidence>
<reference evidence="8 9" key="1">
    <citation type="journal article" date="2019" name="Int. J. Syst. Evol. Microbiol.">
        <title>The Global Catalogue of Microorganisms (GCM) 10K type strain sequencing project: providing services to taxonomists for standard genome sequencing and annotation.</title>
        <authorList>
            <consortium name="The Broad Institute Genomics Platform"/>
            <consortium name="The Broad Institute Genome Sequencing Center for Infectious Disease"/>
            <person name="Wu L."/>
            <person name="Ma J."/>
        </authorList>
    </citation>
    <scope>NUCLEOTIDE SEQUENCE [LARGE SCALE GENOMIC DNA]</scope>
    <source>
        <strain evidence="8 9">JCM 6922</strain>
    </source>
</reference>
<evidence type="ECO:0000313" key="9">
    <source>
        <dbReference type="Proteomes" id="UP001500460"/>
    </source>
</evidence>
<dbReference type="InterPro" id="IPR036250">
    <property type="entry name" value="AcylCo_DH-like_C"/>
</dbReference>
<evidence type="ECO:0000256" key="3">
    <source>
        <dbReference type="ARBA" id="ARBA00022630"/>
    </source>
</evidence>
<feature type="region of interest" description="Disordered" evidence="5">
    <location>
        <begin position="1"/>
        <end position="21"/>
    </location>
</feature>
<dbReference type="Gene3D" id="1.10.540.10">
    <property type="entry name" value="Acyl-CoA dehydrogenase/oxidase, N-terminal domain"/>
    <property type="match status" value="1"/>
</dbReference>
<evidence type="ECO:0000259" key="6">
    <source>
        <dbReference type="Pfam" id="PF00441"/>
    </source>
</evidence>
<accession>A0ABN3JB37</accession>
<dbReference type="PANTHER" id="PTHR43884">
    <property type="entry name" value="ACYL-COA DEHYDROGENASE"/>
    <property type="match status" value="1"/>
</dbReference>
<dbReference type="InterPro" id="IPR013786">
    <property type="entry name" value="AcylCoA_DH/ox_N"/>
</dbReference>
<dbReference type="RefSeq" id="WP_344600050.1">
    <property type="nucleotide sequence ID" value="NZ_BAAATK010000004.1"/>
</dbReference>
<comment type="cofactor">
    <cofactor evidence="1">
        <name>FAD</name>
        <dbReference type="ChEBI" id="CHEBI:57692"/>
    </cofactor>
</comment>
<dbReference type="InterPro" id="IPR009075">
    <property type="entry name" value="AcylCo_DH/oxidase_C"/>
</dbReference>
<gene>
    <name evidence="8" type="ORF">GCM10010421_09340</name>
</gene>
<feature type="compositionally biased region" description="Polar residues" evidence="5">
    <location>
        <begin position="1"/>
        <end position="15"/>
    </location>
</feature>
<evidence type="ECO:0000256" key="1">
    <source>
        <dbReference type="ARBA" id="ARBA00001974"/>
    </source>
</evidence>
<keyword evidence="9" id="KW-1185">Reference proteome</keyword>
<feature type="domain" description="Acyl-CoA dehydrogenase/oxidase C-terminal" evidence="6">
    <location>
        <begin position="258"/>
        <end position="378"/>
    </location>
</feature>
<dbReference type="PIRSF" id="PIRSF016578">
    <property type="entry name" value="HsaA"/>
    <property type="match status" value="1"/>
</dbReference>
<keyword evidence="4" id="KW-0274">FAD</keyword>
<protein>
    <submittedName>
        <fullName evidence="8">Acyl-CoA dehydrogenase family protein</fullName>
    </submittedName>
</protein>
<proteinExistence type="inferred from homology"/>
<dbReference type="Proteomes" id="UP001500460">
    <property type="component" value="Unassembled WGS sequence"/>
</dbReference>
<dbReference type="SUPFAM" id="SSF56645">
    <property type="entry name" value="Acyl-CoA dehydrogenase NM domain-like"/>
    <property type="match status" value="1"/>
</dbReference>
<evidence type="ECO:0000259" key="7">
    <source>
        <dbReference type="Pfam" id="PF02771"/>
    </source>
</evidence>
<keyword evidence="3" id="KW-0285">Flavoprotein</keyword>
<dbReference type="EMBL" id="BAAATK010000004">
    <property type="protein sequence ID" value="GAA2424870.1"/>
    <property type="molecule type" value="Genomic_DNA"/>
</dbReference>
<dbReference type="Gene3D" id="1.20.140.10">
    <property type="entry name" value="Butyryl-CoA Dehydrogenase, subunit A, domain 3"/>
    <property type="match status" value="1"/>
</dbReference>
<comment type="similarity">
    <text evidence="2">Belongs to the acyl-CoA dehydrogenase family.</text>
</comment>
<comment type="caution">
    <text evidence="8">The sequence shown here is derived from an EMBL/GenBank/DDBJ whole genome shotgun (WGS) entry which is preliminary data.</text>
</comment>
<sequence>MTTTSAKLTPPQTSAPAREGAATSLAERVASVARVAEEHLEATDRDAVFPEQALAEMRRTGLLGLLVPAEHGGCSGTLTDLVDAGMALGRVDMSVGMIFVMHCQQSEAIVRYAASPLREELLAQLAAGDLYLASVTTEPGKGGHLFRSYAPLQESDDTLLIDRVAPIVTGGTAADGFLITMRSPHATADHHVSLVYAHRHQLRIEGTGEWCPMGMRASHSLPLTLTGSVPARQVIGQHGAFHQIAQSVFGPLAHIGWSAVWLGTAAGALSRVVRLLRDPAGRKRFDLSSQLLMTRLSRVRQRLDTVHALLRRTEALVASDVDLSDASSQLLLNSLKITASEECYRAVDELVDAVGLRHGYLQDSPTLLEKSLRDLRSAALNYSNDRLHLADGQLCLLDPDVRFV</sequence>
<evidence type="ECO:0000313" key="8">
    <source>
        <dbReference type="EMBL" id="GAA2424870.1"/>
    </source>
</evidence>
<dbReference type="Pfam" id="PF02771">
    <property type="entry name" value="Acyl-CoA_dh_N"/>
    <property type="match status" value="1"/>
</dbReference>
<dbReference type="Pfam" id="PF00441">
    <property type="entry name" value="Acyl-CoA_dh_1"/>
    <property type="match status" value="1"/>
</dbReference>
<dbReference type="PANTHER" id="PTHR43884:SF12">
    <property type="entry name" value="ISOVALERYL-COA DEHYDROGENASE, MITOCHONDRIAL-RELATED"/>
    <property type="match status" value="1"/>
</dbReference>
<evidence type="ECO:0000256" key="2">
    <source>
        <dbReference type="ARBA" id="ARBA00009347"/>
    </source>
</evidence>
<dbReference type="InterPro" id="IPR009100">
    <property type="entry name" value="AcylCoA_DH/oxidase_NM_dom_sf"/>
</dbReference>
<dbReference type="InterPro" id="IPR037069">
    <property type="entry name" value="AcylCoA_DH/ox_N_sf"/>
</dbReference>
<organism evidence="8 9">
    <name type="scientific">Streptomyces glaucus</name>
    <dbReference type="NCBI Taxonomy" id="284029"/>
    <lineage>
        <taxon>Bacteria</taxon>
        <taxon>Bacillati</taxon>
        <taxon>Actinomycetota</taxon>
        <taxon>Actinomycetes</taxon>
        <taxon>Kitasatosporales</taxon>
        <taxon>Streptomycetaceae</taxon>
        <taxon>Streptomyces</taxon>
    </lineage>
</organism>
<dbReference type="SUPFAM" id="SSF47203">
    <property type="entry name" value="Acyl-CoA dehydrogenase C-terminal domain-like"/>
    <property type="match status" value="1"/>
</dbReference>
<feature type="domain" description="Acyl-CoA dehydrogenase/oxidase N-terminal" evidence="7">
    <location>
        <begin position="32"/>
        <end position="129"/>
    </location>
</feature>